<evidence type="ECO:0000256" key="1">
    <source>
        <dbReference type="SAM" id="Phobius"/>
    </source>
</evidence>
<comment type="caution">
    <text evidence="2">The sequence shown here is derived from an EMBL/GenBank/DDBJ whole genome shotgun (WGS) entry which is preliminary data.</text>
</comment>
<feature type="transmembrane region" description="Helical" evidence="1">
    <location>
        <begin position="137"/>
        <end position="155"/>
    </location>
</feature>
<gene>
    <name evidence="2" type="ORF">HG263_09075</name>
</gene>
<proteinExistence type="predicted"/>
<protein>
    <submittedName>
        <fullName evidence="2">Uncharacterized protein</fullName>
    </submittedName>
</protein>
<dbReference type="EMBL" id="JABBPG010000003">
    <property type="protein sequence ID" value="NOU50686.1"/>
    <property type="molecule type" value="Genomic_DNA"/>
</dbReference>
<sequence>MNYFQYRVNAYRYALKELGRQIQQFALMISTLFYIFLPGLVGALFFGLGRIVQNDSVQATNKVIWGYLLLQTLMLSVLKPIVLDLSHRRFHLSLLQNMFKQRLADITLVLWSHVLLWMSLALVISMGMEKVARAPHLIVFIATQVCFAIALLYRLQSVVYALLFALVLQTFELSITAYLISINVVLLLACIIKPVSFAYQPKQINSWGFWLLYGVNKLWSLIWRFAVSFLLIWGASVIGHERPELLHWYTPMIASIALLLWGSLCLKTSEHLKEYRLFWQSIQQYDKAVTTQHILIFCFYLLSWLISISLLNFDLYVLMALLFAPAIQWCAANKPQHLAVCWGVLVVALYLIKVLV</sequence>
<feature type="transmembrane region" description="Helical" evidence="1">
    <location>
        <begin position="287"/>
        <end position="307"/>
    </location>
</feature>
<organism evidence="2 3">
    <name type="scientific">Pseudoalteromonas caenipelagi</name>
    <dbReference type="NCBI Taxonomy" id="2726988"/>
    <lineage>
        <taxon>Bacteria</taxon>
        <taxon>Pseudomonadati</taxon>
        <taxon>Pseudomonadota</taxon>
        <taxon>Gammaproteobacteria</taxon>
        <taxon>Alteromonadales</taxon>
        <taxon>Pseudoalteromonadaceae</taxon>
        <taxon>Pseudoalteromonas</taxon>
    </lineage>
</organism>
<feature type="transmembrane region" description="Helical" evidence="1">
    <location>
        <begin position="103"/>
        <end position="125"/>
    </location>
</feature>
<accession>A0A849VBM4</accession>
<feature type="transmembrane region" description="Helical" evidence="1">
    <location>
        <begin position="175"/>
        <end position="200"/>
    </location>
</feature>
<name>A0A849VBM4_9GAMM</name>
<dbReference type="Proteomes" id="UP000586305">
    <property type="component" value="Unassembled WGS sequence"/>
</dbReference>
<reference evidence="2 3" key="1">
    <citation type="submission" date="2020-04" db="EMBL/GenBank/DDBJ databases">
        <title>Pseudoalteromonas caenipelagi sp. nov., isolated from a tidal flat.</title>
        <authorList>
            <person name="Park S."/>
            <person name="Yoon J.-H."/>
        </authorList>
    </citation>
    <scope>NUCLEOTIDE SEQUENCE [LARGE SCALE GENOMIC DNA]</scope>
    <source>
        <strain evidence="2 3">JBTF-M23</strain>
    </source>
</reference>
<keyword evidence="1" id="KW-0472">Membrane</keyword>
<keyword evidence="3" id="KW-1185">Reference proteome</keyword>
<keyword evidence="1" id="KW-1133">Transmembrane helix</keyword>
<keyword evidence="1" id="KW-0812">Transmembrane</keyword>
<feature type="transmembrane region" description="Helical" evidence="1">
    <location>
        <begin position="25"/>
        <end position="52"/>
    </location>
</feature>
<dbReference type="Pfam" id="PF19632">
    <property type="entry name" value="DUF6136"/>
    <property type="match status" value="1"/>
</dbReference>
<feature type="transmembrane region" description="Helical" evidence="1">
    <location>
        <begin position="338"/>
        <end position="355"/>
    </location>
</feature>
<evidence type="ECO:0000313" key="3">
    <source>
        <dbReference type="Proteomes" id="UP000586305"/>
    </source>
</evidence>
<dbReference type="AlphaFoldDB" id="A0A849VBM4"/>
<dbReference type="RefSeq" id="WP_171625765.1">
    <property type="nucleotide sequence ID" value="NZ_JABBPG010000003.1"/>
</dbReference>
<evidence type="ECO:0000313" key="2">
    <source>
        <dbReference type="EMBL" id="NOU50686.1"/>
    </source>
</evidence>
<dbReference type="InterPro" id="IPR045614">
    <property type="entry name" value="DUF6136"/>
</dbReference>
<feature type="transmembrane region" description="Helical" evidence="1">
    <location>
        <begin position="64"/>
        <end position="83"/>
    </location>
</feature>
<feature type="transmembrane region" description="Helical" evidence="1">
    <location>
        <begin position="221"/>
        <end position="240"/>
    </location>
</feature>
<feature type="transmembrane region" description="Helical" evidence="1">
    <location>
        <begin position="246"/>
        <end position="266"/>
    </location>
</feature>